<keyword evidence="1" id="KW-0812">Transmembrane</keyword>
<proteinExistence type="predicted"/>
<accession>F4PSN2</accession>
<dbReference type="Proteomes" id="UP000007797">
    <property type="component" value="Unassembled WGS sequence"/>
</dbReference>
<sequence>MSVCKKDKIVPANPQNPQNISLCDSNKECQSWLDCTDGVCKESDYADVGEACTFDYQCTNDLVCSNGICKASLTTCQSPSDCSFSNYCSSTSKVCIPRLNNGDLCTDDESCPAHSLCNIKCIAKFSLEHGALCNDDLLCDISQGLECDNGACAYTNLTKTLTPSSRNCSNSNTDCYNGQETCICSTGVDEYTGFCFATSPLTKSQILSCGSSKKNFYDCLTDKSCLYYYNQDVPKSCQLQKCGALFCDCKRQCSWEYDTDSQGKNCGGQSVSSHQGTCQYLGYSISSSLSSNSLISMRQKKNDNDNTNGVSVIFVISFFLIYHSVDGEGCESTSQRICSRNGETCNSVYGESSFKCVDGSFCNKLKICEAQKKEGESCDKYQDRQCLDWLSCVNGTCIEEHYAALGESCKTSEQCYRGTCFNGKCLKPNCNVNDDCDYFSYCSYKNDEDICRPRLEDGTTCNQKHDICMPHSICGFDSKCIPKYSLGLNRNCTDQEECDVSQGLRCSSLDGACVYRNLTFTPTSPSFNCSASHCDNQEEDCVCSERGDTGHCLPRYEFTKAQILSCGSQTKSLTVVVNFVAIIESANGNTIEIILAPTVPTRPLIITKVYANILAILFKVHPPLSLFHQYSLQSSFYHPCFFKKVKIYSLKIEKNHSVYVDSDHNQKIYLCGTYRMNHRILLYICLTIIFLSTSTTCVYSQLTQCTSSNQKCIEVGQSCSLCQPAITSGGSCSTTNECQGWLECLGGICVEADYGQFQDNCTEDYQCTGNLACMHGKCGNPNPTCTSDYQCQYSDYCVNGTCISRIKDGESCVTDNSCLEQSTCNFKTCIPRYSVALNQPCYHLSYSCDVSKGLVCSNSVCVLSNLTKTLTPSNINCSSTQCFNSLDNYEQCVCKEGTTNTGECYPRYPTTKHQILLCGSRQKALYKCLADNQCYFGTADTISSCQMKYCSKEYCESKSTCLWGYDVGRVDPGCGGNTAFDSLQQTCQYLGYSVIPNDLSSSDSSSLDSSDSSTSTPSHSHIISISLIPTFIFTILLVVVSIFQK</sequence>
<dbReference type="KEGG" id="dfa:DFA_00587"/>
<keyword evidence="1" id="KW-1133">Transmembrane helix</keyword>
<evidence type="ECO:0000313" key="2">
    <source>
        <dbReference type="EMBL" id="EGG20724.1"/>
    </source>
</evidence>
<dbReference type="GeneID" id="14873846"/>
<gene>
    <name evidence="2" type="ORF">DFA_00587</name>
</gene>
<feature type="transmembrane region" description="Helical" evidence="1">
    <location>
        <begin position="1022"/>
        <end position="1043"/>
    </location>
</feature>
<dbReference type="OMA" id="DKGCQHT"/>
<name>F4PSN2_CACFS</name>
<keyword evidence="1" id="KW-0472">Membrane</keyword>
<dbReference type="InterPro" id="IPR052326">
    <property type="entry name" value="Diff-Dev_Assoc_Protein"/>
</dbReference>
<dbReference type="RefSeq" id="XP_004358574.1">
    <property type="nucleotide sequence ID" value="XM_004358517.1"/>
</dbReference>
<reference evidence="3" key="1">
    <citation type="journal article" date="2011" name="Genome Res.">
        <title>Phylogeny-wide analysis of social amoeba genomes highlights ancient origins for complex intercellular communication.</title>
        <authorList>
            <person name="Heidel A.J."/>
            <person name="Lawal H.M."/>
            <person name="Felder M."/>
            <person name="Schilde C."/>
            <person name="Helps N.R."/>
            <person name="Tunggal B."/>
            <person name="Rivero F."/>
            <person name="John U."/>
            <person name="Schleicher M."/>
            <person name="Eichinger L."/>
            <person name="Platzer M."/>
            <person name="Noegel A.A."/>
            <person name="Schaap P."/>
            <person name="Gloeckner G."/>
        </authorList>
    </citation>
    <scope>NUCLEOTIDE SEQUENCE [LARGE SCALE GENOMIC DNA]</scope>
    <source>
        <strain evidence="3">SH3</strain>
    </source>
</reference>
<keyword evidence="3" id="KW-1185">Reference proteome</keyword>
<evidence type="ECO:0000313" key="3">
    <source>
        <dbReference type="Proteomes" id="UP000007797"/>
    </source>
</evidence>
<protein>
    <submittedName>
        <fullName evidence="2">Uncharacterized protein</fullName>
    </submittedName>
</protein>
<dbReference type="PANTHER" id="PTHR33459:SF7">
    <property type="entry name" value="DD-GDCA PROTEIN"/>
    <property type="match status" value="1"/>
</dbReference>
<dbReference type="PANTHER" id="PTHR33459">
    <property type="entry name" value="DD-GDCA PROTEIN"/>
    <property type="match status" value="1"/>
</dbReference>
<dbReference type="EMBL" id="GL883010">
    <property type="protein sequence ID" value="EGG20724.1"/>
    <property type="molecule type" value="Genomic_DNA"/>
</dbReference>
<organism evidence="2 3">
    <name type="scientific">Cavenderia fasciculata</name>
    <name type="common">Slime mold</name>
    <name type="synonym">Dictyostelium fasciculatum</name>
    <dbReference type="NCBI Taxonomy" id="261658"/>
    <lineage>
        <taxon>Eukaryota</taxon>
        <taxon>Amoebozoa</taxon>
        <taxon>Evosea</taxon>
        <taxon>Eumycetozoa</taxon>
        <taxon>Dictyostelia</taxon>
        <taxon>Acytosteliales</taxon>
        <taxon>Cavenderiaceae</taxon>
        <taxon>Cavenderia</taxon>
    </lineage>
</organism>
<dbReference type="OrthoDB" id="5912242at2759"/>
<dbReference type="AlphaFoldDB" id="F4PSN2"/>
<evidence type="ECO:0000256" key="1">
    <source>
        <dbReference type="SAM" id="Phobius"/>
    </source>
</evidence>